<comment type="caution">
    <text evidence="2">The sequence shown here is derived from an EMBL/GenBank/DDBJ whole genome shotgun (WGS) entry which is preliminary data.</text>
</comment>
<dbReference type="Proteomes" id="UP001295684">
    <property type="component" value="Unassembled WGS sequence"/>
</dbReference>
<feature type="compositionally biased region" description="Polar residues" evidence="1">
    <location>
        <begin position="190"/>
        <end position="199"/>
    </location>
</feature>
<name>A0AAD1Y7L1_EUPCR</name>
<evidence type="ECO:0000313" key="3">
    <source>
        <dbReference type="Proteomes" id="UP001295684"/>
    </source>
</evidence>
<feature type="region of interest" description="Disordered" evidence="1">
    <location>
        <begin position="171"/>
        <end position="207"/>
    </location>
</feature>
<gene>
    <name evidence="2" type="ORF">ECRASSUSDP1_LOCUS27463</name>
</gene>
<evidence type="ECO:0000313" key="2">
    <source>
        <dbReference type="EMBL" id="CAI2385870.1"/>
    </source>
</evidence>
<evidence type="ECO:0000256" key="1">
    <source>
        <dbReference type="SAM" id="MobiDB-lite"/>
    </source>
</evidence>
<dbReference type="AlphaFoldDB" id="A0AAD1Y7L1"/>
<feature type="compositionally biased region" description="Basic and acidic residues" evidence="1">
    <location>
        <begin position="357"/>
        <end position="368"/>
    </location>
</feature>
<protein>
    <submittedName>
        <fullName evidence="2">Uncharacterized protein</fullName>
    </submittedName>
</protein>
<sequence>MLQIARGQITRSHISLVILLKCGMDLLINFHGTSPLSLNQVSNELNRRTRLESGEICPTSPPSRRPRKRFYADQVVSVNPFKLRERCHICLSLNHPLDVKCPLLRVVGGLQKEIKKVIYSDIDEDSGNRDFMWKKKARHGFYYKTNEIIKGMDKLALEVEPDQDSELMKYADNSDTEEEKEEPERFHPSSPFSNGNTKSGGVCSPRTPVIEKSKHDFFAKRKCNSKNVKNPFQGIKNNILVITNMSSSDSENEVEIIEDEKEKQTLDSKYSSPYKIETIAEKFEKLYPSNCKPTFYCPGCGRKNSFLATCKCQIESFKTEVKEEYVDSSDSEESIQSQQWGHKTSNFRKPTQNQFWIKEEAQEEKYNQEDEDSEVDREDPALPW</sequence>
<accession>A0AAD1Y7L1</accession>
<feature type="region of interest" description="Disordered" evidence="1">
    <location>
        <begin position="329"/>
        <end position="384"/>
    </location>
</feature>
<feature type="compositionally biased region" description="Polar residues" evidence="1">
    <location>
        <begin position="340"/>
        <end position="355"/>
    </location>
</feature>
<dbReference type="EMBL" id="CAMPGE010028339">
    <property type="protein sequence ID" value="CAI2385870.1"/>
    <property type="molecule type" value="Genomic_DNA"/>
</dbReference>
<keyword evidence="3" id="KW-1185">Reference proteome</keyword>
<organism evidence="2 3">
    <name type="scientific">Euplotes crassus</name>
    <dbReference type="NCBI Taxonomy" id="5936"/>
    <lineage>
        <taxon>Eukaryota</taxon>
        <taxon>Sar</taxon>
        <taxon>Alveolata</taxon>
        <taxon>Ciliophora</taxon>
        <taxon>Intramacronucleata</taxon>
        <taxon>Spirotrichea</taxon>
        <taxon>Hypotrichia</taxon>
        <taxon>Euplotida</taxon>
        <taxon>Euplotidae</taxon>
        <taxon>Moneuplotes</taxon>
    </lineage>
</organism>
<reference evidence="2" key="1">
    <citation type="submission" date="2023-07" db="EMBL/GenBank/DDBJ databases">
        <authorList>
            <consortium name="AG Swart"/>
            <person name="Singh M."/>
            <person name="Singh A."/>
            <person name="Seah K."/>
            <person name="Emmerich C."/>
        </authorList>
    </citation>
    <scope>NUCLEOTIDE SEQUENCE</scope>
    <source>
        <strain evidence="2">DP1</strain>
    </source>
</reference>
<proteinExistence type="predicted"/>